<sequence length="198" mass="22120">MAPKKKKREPPDSFMSGILMPSVHCLSLPPNCSARSGVHLPCAVLNCSSLGRCSTLLRSQSLIRTLRVSTSKPFLAFVVDLIAHVGSVGVTLGSSNVGLNVIPEWQLPPVSPQFRRLVFRFALQVSFLPLFSSPFRVNSGCGSYLTVIRLKPTLIQIGFWFNSDNVLLYFCWMLIKLGYYQDKSCRILDQFVMYNLSL</sequence>
<name>A0A7C9CNA5_OPUST</name>
<reference evidence="1" key="1">
    <citation type="journal article" date="2013" name="J. Plant Res.">
        <title>Effect of fungi and light on seed germination of three Opuntia species from semiarid lands of central Mexico.</title>
        <authorList>
            <person name="Delgado-Sanchez P."/>
            <person name="Jimenez-Bremont J.F."/>
            <person name="Guerrero-Gonzalez Mde L."/>
            <person name="Flores J."/>
        </authorList>
    </citation>
    <scope>NUCLEOTIDE SEQUENCE</scope>
    <source>
        <tissue evidence="1">Cladode</tissue>
    </source>
</reference>
<proteinExistence type="predicted"/>
<reference evidence="1" key="2">
    <citation type="submission" date="2020-07" db="EMBL/GenBank/DDBJ databases">
        <authorList>
            <person name="Vera ALvarez R."/>
            <person name="Arias-Moreno D.M."/>
            <person name="Jimenez-Jacinto V."/>
            <person name="Jimenez-Bremont J.F."/>
            <person name="Swaminathan K."/>
            <person name="Moose S.P."/>
            <person name="Guerrero-Gonzalez M.L."/>
            <person name="Marino-Ramirez L."/>
            <person name="Landsman D."/>
            <person name="Rodriguez-Kessler M."/>
            <person name="Delgado-Sanchez P."/>
        </authorList>
    </citation>
    <scope>NUCLEOTIDE SEQUENCE</scope>
    <source>
        <tissue evidence="1">Cladode</tissue>
    </source>
</reference>
<evidence type="ECO:0000313" key="1">
    <source>
        <dbReference type="EMBL" id="MBA4616829.1"/>
    </source>
</evidence>
<dbReference type="EMBL" id="GISG01013317">
    <property type="protein sequence ID" value="MBA4616829.1"/>
    <property type="molecule type" value="Transcribed_RNA"/>
</dbReference>
<organism evidence="1">
    <name type="scientific">Opuntia streptacantha</name>
    <name type="common">Prickly pear cactus</name>
    <name type="synonym">Opuntia cardona</name>
    <dbReference type="NCBI Taxonomy" id="393608"/>
    <lineage>
        <taxon>Eukaryota</taxon>
        <taxon>Viridiplantae</taxon>
        <taxon>Streptophyta</taxon>
        <taxon>Embryophyta</taxon>
        <taxon>Tracheophyta</taxon>
        <taxon>Spermatophyta</taxon>
        <taxon>Magnoliopsida</taxon>
        <taxon>eudicotyledons</taxon>
        <taxon>Gunneridae</taxon>
        <taxon>Pentapetalae</taxon>
        <taxon>Caryophyllales</taxon>
        <taxon>Cactineae</taxon>
        <taxon>Cactaceae</taxon>
        <taxon>Opuntioideae</taxon>
        <taxon>Opuntia</taxon>
    </lineage>
</organism>
<accession>A0A7C9CNA5</accession>
<protein>
    <submittedName>
        <fullName evidence="1">Uncharacterized protein</fullName>
    </submittedName>
</protein>
<dbReference type="AlphaFoldDB" id="A0A7C9CNA5"/>